<evidence type="ECO:0000259" key="5">
    <source>
        <dbReference type="PROSITE" id="PS50931"/>
    </source>
</evidence>
<dbReference type="PANTHER" id="PTHR30346:SF0">
    <property type="entry name" value="HCA OPERON TRANSCRIPTIONAL ACTIVATOR HCAR"/>
    <property type="match status" value="1"/>
</dbReference>
<dbReference type="AlphaFoldDB" id="A0A1H9SIF9"/>
<dbReference type="Pfam" id="PF03466">
    <property type="entry name" value="LysR_substrate"/>
    <property type="match status" value="1"/>
</dbReference>
<dbReference type="InterPro" id="IPR000847">
    <property type="entry name" value="LysR_HTH_N"/>
</dbReference>
<name>A0A1H9SIF9_BUTFI</name>
<dbReference type="InterPro" id="IPR036388">
    <property type="entry name" value="WH-like_DNA-bd_sf"/>
</dbReference>
<protein>
    <submittedName>
        <fullName evidence="6">DNA-binding transcriptional regulator, LysR family</fullName>
    </submittedName>
</protein>
<evidence type="ECO:0000256" key="1">
    <source>
        <dbReference type="ARBA" id="ARBA00009437"/>
    </source>
</evidence>
<keyword evidence="3 6" id="KW-0238">DNA-binding</keyword>
<dbReference type="InterPro" id="IPR005119">
    <property type="entry name" value="LysR_subst-bd"/>
</dbReference>
<gene>
    <name evidence="6" type="ORF">SAMN04487884_11258</name>
</gene>
<dbReference type="Pfam" id="PF00126">
    <property type="entry name" value="HTH_1"/>
    <property type="match status" value="1"/>
</dbReference>
<feature type="domain" description="HTH lysR-type" evidence="5">
    <location>
        <begin position="1"/>
        <end position="58"/>
    </location>
</feature>
<dbReference type="PANTHER" id="PTHR30346">
    <property type="entry name" value="TRANSCRIPTIONAL DUAL REGULATOR HCAR-RELATED"/>
    <property type="match status" value="1"/>
</dbReference>
<dbReference type="GO" id="GO:0032993">
    <property type="term" value="C:protein-DNA complex"/>
    <property type="evidence" value="ECO:0007669"/>
    <property type="project" value="TreeGrafter"/>
</dbReference>
<keyword evidence="2" id="KW-0805">Transcription regulation</keyword>
<evidence type="ECO:0000256" key="4">
    <source>
        <dbReference type="ARBA" id="ARBA00023163"/>
    </source>
</evidence>
<dbReference type="GO" id="GO:0003677">
    <property type="term" value="F:DNA binding"/>
    <property type="evidence" value="ECO:0007669"/>
    <property type="project" value="UniProtKB-KW"/>
</dbReference>
<sequence>MNTRNLKCFQTVYEERNLQIAAGKLFLSPQGLSKIIKSLEDECGAALFVRSKEGFVPTESGKVFYEKSKVIVQSLNDMFQSIESIGDKEKRFKVGFAAGTIRAIDIPKVKSFMEENPEILGSWSEYENAKVIDQVLNDEISFGFVVGKPAQSNITATLVQSLDLVVYIHKMHRFWDKNTLEIKELRDENLILMNEKHHLYYDVVNACHMCDFKPHIAATVEEGEAMYKLVENGIGIGISPRFLKDNDNIRAVNLKDAYTWDIYGIYRKDSADKDIAERFLTALKS</sequence>
<dbReference type="PROSITE" id="PS50931">
    <property type="entry name" value="HTH_LYSR"/>
    <property type="match status" value="1"/>
</dbReference>
<organism evidence="6 7">
    <name type="scientific">Butyrivibrio fibrisolvens</name>
    <dbReference type="NCBI Taxonomy" id="831"/>
    <lineage>
        <taxon>Bacteria</taxon>
        <taxon>Bacillati</taxon>
        <taxon>Bacillota</taxon>
        <taxon>Clostridia</taxon>
        <taxon>Lachnospirales</taxon>
        <taxon>Lachnospiraceae</taxon>
        <taxon>Butyrivibrio</taxon>
    </lineage>
</organism>
<evidence type="ECO:0000256" key="3">
    <source>
        <dbReference type="ARBA" id="ARBA00023125"/>
    </source>
</evidence>
<dbReference type="SUPFAM" id="SSF46785">
    <property type="entry name" value="Winged helix' DNA-binding domain"/>
    <property type="match status" value="1"/>
</dbReference>
<accession>A0A1H9SIF9</accession>
<dbReference type="eggNOG" id="COG0583">
    <property type="taxonomic scope" value="Bacteria"/>
</dbReference>
<dbReference type="GO" id="GO:0003700">
    <property type="term" value="F:DNA-binding transcription factor activity"/>
    <property type="evidence" value="ECO:0007669"/>
    <property type="project" value="InterPro"/>
</dbReference>
<proteinExistence type="inferred from homology"/>
<dbReference type="SUPFAM" id="SSF53850">
    <property type="entry name" value="Periplasmic binding protein-like II"/>
    <property type="match status" value="1"/>
</dbReference>
<dbReference type="Gene3D" id="3.40.190.290">
    <property type="match status" value="1"/>
</dbReference>
<reference evidence="6 7" key="1">
    <citation type="submission" date="2016-10" db="EMBL/GenBank/DDBJ databases">
        <authorList>
            <person name="de Groot N.N."/>
        </authorList>
    </citation>
    <scope>NUCLEOTIDE SEQUENCE [LARGE SCALE GENOMIC DNA]</scope>
    <source>
        <strain evidence="6 7">AR40</strain>
    </source>
</reference>
<dbReference type="InterPro" id="IPR036390">
    <property type="entry name" value="WH_DNA-bd_sf"/>
</dbReference>
<dbReference type="RefSeq" id="WP_074756188.1">
    <property type="nucleotide sequence ID" value="NZ_FOGJ01000012.1"/>
</dbReference>
<dbReference type="EMBL" id="FOGJ01000012">
    <property type="protein sequence ID" value="SER84752.1"/>
    <property type="molecule type" value="Genomic_DNA"/>
</dbReference>
<keyword evidence="4" id="KW-0804">Transcription</keyword>
<dbReference type="Proteomes" id="UP000182584">
    <property type="component" value="Unassembled WGS sequence"/>
</dbReference>
<comment type="similarity">
    <text evidence="1">Belongs to the LysR transcriptional regulatory family.</text>
</comment>
<evidence type="ECO:0000313" key="7">
    <source>
        <dbReference type="Proteomes" id="UP000182584"/>
    </source>
</evidence>
<dbReference type="CDD" id="cd05466">
    <property type="entry name" value="PBP2_LTTR_substrate"/>
    <property type="match status" value="1"/>
</dbReference>
<dbReference type="Gene3D" id="1.10.10.10">
    <property type="entry name" value="Winged helix-like DNA-binding domain superfamily/Winged helix DNA-binding domain"/>
    <property type="match status" value="1"/>
</dbReference>
<dbReference type="OrthoDB" id="1652954at2"/>
<evidence type="ECO:0000256" key="2">
    <source>
        <dbReference type="ARBA" id="ARBA00023015"/>
    </source>
</evidence>
<evidence type="ECO:0000313" key="6">
    <source>
        <dbReference type="EMBL" id="SER84752.1"/>
    </source>
</evidence>